<reference evidence="1 2" key="1">
    <citation type="journal article" date="2015" name="Genome Announc.">
        <title>Expanding the biotechnology potential of lactobacilli through comparative genomics of 213 strains and associated genera.</title>
        <authorList>
            <person name="Sun Z."/>
            <person name="Harris H.M."/>
            <person name="McCann A."/>
            <person name="Guo C."/>
            <person name="Argimon S."/>
            <person name="Zhang W."/>
            <person name="Yang X."/>
            <person name="Jeffery I.B."/>
            <person name="Cooney J.C."/>
            <person name="Kagawa T.F."/>
            <person name="Liu W."/>
            <person name="Song Y."/>
            <person name="Salvetti E."/>
            <person name="Wrobel A."/>
            <person name="Rasinkangas P."/>
            <person name="Parkhill J."/>
            <person name="Rea M.C."/>
            <person name="O'Sullivan O."/>
            <person name="Ritari J."/>
            <person name="Douillard F.P."/>
            <person name="Paul Ross R."/>
            <person name="Yang R."/>
            <person name="Briner A.E."/>
            <person name="Felis G.E."/>
            <person name="de Vos W.M."/>
            <person name="Barrangou R."/>
            <person name="Klaenhammer T.R."/>
            <person name="Caufield P.W."/>
            <person name="Cui Y."/>
            <person name="Zhang H."/>
            <person name="O'Toole P.W."/>
        </authorList>
    </citation>
    <scope>NUCLEOTIDE SEQUENCE [LARGE SCALE GENOMIC DNA]</scope>
    <source>
        <strain evidence="1 2">DSM 20190</strain>
    </source>
</reference>
<dbReference type="InterPro" id="IPR036397">
    <property type="entry name" value="RNaseH_sf"/>
</dbReference>
<dbReference type="PANTHER" id="PTHR10948">
    <property type="entry name" value="TRANSPOSASE"/>
    <property type="match status" value="1"/>
</dbReference>
<keyword evidence="2" id="KW-1185">Reference proteome</keyword>
<evidence type="ECO:0008006" key="3">
    <source>
        <dbReference type="Google" id="ProtNLM"/>
    </source>
</evidence>
<evidence type="ECO:0000313" key="2">
    <source>
        <dbReference type="Proteomes" id="UP000051296"/>
    </source>
</evidence>
<comment type="caution">
    <text evidence="1">The sequence shown here is derived from an EMBL/GenBank/DDBJ whole genome shotgun (WGS) entry which is preliminary data.</text>
</comment>
<dbReference type="GO" id="GO:0004803">
    <property type="term" value="F:transposase activity"/>
    <property type="evidence" value="ECO:0007669"/>
    <property type="project" value="TreeGrafter"/>
</dbReference>
<dbReference type="EMBL" id="JQAX01000001">
    <property type="protein sequence ID" value="KRN33528.1"/>
    <property type="molecule type" value="Genomic_DNA"/>
</dbReference>
<gene>
    <name evidence="1" type="ORF">IV68_GL000334</name>
</gene>
<dbReference type="PATRIC" id="fig|1123500.6.peg.334"/>
<protein>
    <recommendedName>
        <fullName evidence="3">Transposase</fullName>
    </recommendedName>
</protein>
<proteinExistence type="predicted"/>
<evidence type="ECO:0000313" key="1">
    <source>
        <dbReference type="EMBL" id="KRN33528.1"/>
    </source>
</evidence>
<dbReference type="Gene3D" id="3.30.420.10">
    <property type="entry name" value="Ribonuclease H-like superfamily/Ribonuclease H"/>
    <property type="match status" value="1"/>
</dbReference>
<dbReference type="GO" id="GO:0032196">
    <property type="term" value="P:transposition"/>
    <property type="evidence" value="ECO:0007669"/>
    <property type="project" value="TreeGrafter"/>
</dbReference>
<dbReference type="SUPFAM" id="SSF53098">
    <property type="entry name" value="Ribonuclease H-like"/>
    <property type="match status" value="1"/>
</dbReference>
<sequence length="111" mass="13056">MVNYQVKHYIAHPYSAYENGLNENFNGILRRHFPKGTDFSKVSQELFNDACMKINQKPLMMFNFKTTADQQFEAALNRLRGHRNQVKISNSKEILSKPTETDYKQQIFTHL</sequence>
<dbReference type="InterPro" id="IPR051917">
    <property type="entry name" value="Transposase-Integrase"/>
</dbReference>
<dbReference type="GO" id="GO:0003676">
    <property type="term" value="F:nucleic acid binding"/>
    <property type="evidence" value="ECO:0007669"/>
    <property type="project" value="InterPro"/>
</dbReference>
<name>A0A0R2FZA7_9LACO</name>
<dbReference type="GO" id="GO:0005829">
    <property type="term" value="C:cytosol"/>
    <property type="evidence" value="ECO:0007669"/>
    <property type="project" value="TreeGrafter"/>
</dbReference>
<dbReference type="InterPro" id="IPR012337">
    <property type="entry name" value="RNaseH-like_sf"/>
</dbReference>
<dbReference type="PANTHER" id="PTHR10948:SF23">
    <property type="entry name" value="TRANSPOSASE INSI FOR INSERTION SEQUENCE ELEMENT IS30A-RELATED"/>
    <property type="match status" value="1"/>
</dbReference>
<dbReference type="InParanoid" id="A0A0R2FZA7"/>
<organism evidence="1 2">
    <name type="scientific">Weissella halotolerans DSM 20190</name>
    <dbReference type="NCBI Taxonomy" id="1123500"/>
    <lineage>
        <taxon>Bacteria</taxon>
        <taxon>Bacillati</taxon>
        <taxon>Bacillota</taxon>
        <taxon>Bacilli</taxon>
        <taxon>Lactobacillales</taxon>
        <taxon>Lactobacillaceae</taxon>
        <taxon>Weissella</taxon>
    </lineage>
</organism>
<dbReference type="AlphaFoldDB" id="A0A0R2FZA7"/>
<accession>A0A0R2FZA7</accession>
<dbReference type="Proteomes" id="UP000051296">
    <property type="component" value="Unassembled WGS sequence"/>
</dbReference>